<sequence length="322" mass="34821">MAASKSERILNLTICLLSTRRFLTREQIRTAVDGYAGQSDASFERTFERDKDDLRAMGVPIQTGSNDAYFTDDVGYRIDPRDFELPAVELTAEEAAVVGLAARAFDAAGLRSSSQGALAKLRAAGVDVDQPSAAGVAPAVPAREPAFEPLWRAVVERTRVAFDYPDRRTGALATRTVEPWGITSRRGAWYLVGHDRDRADRRVFKLSRIRGRVRVTSRPEAFEVPAGADTRRVGITETGTERTALLAVRPGRAPALRRRGTARGGAGDGRETLAVGYRNSADLVAEVAGHGADVLVLDPPELRELVVARLRETAGASVEGTP</sequence>
<dbReference type="Proteomes" id="UP000527616">
    <property type="component" value="Unassembled WGS sequence"/>
</dbReference>
<dbReference type="PANTHER" id="PTHR34580:SF3">
    <property type="entry name" value="PROTEIN PAFB"/>
    <property type="match status" value="1"/>
</dbReference>
<evidence type="ECO:0000313" key="3">
    <source>
        <dbReference type="EMBL" id="NYI72431.1"/>
    </source>
</evidence>
<dbReference type="EMBL" id="JACBZS010000001">
    <property type="protein sequence ID" value="NYI72431.1"/>
    <property type="molecule type" value="Genomic_DNA"/>
</dbReference>
<name>A0A7Z0DBE3_9ACTN</name>
<dbReference type="InterPro" id="IPR051534">
    <property type="entry name" value="CBASS_pafABC_assoc_protein"/>
</dbReference>
<feature type="domain" description="WCX" evidence="2">
    <location>
        <begin position="243"/>
        <end position="313"/>
    </location>
</feature>
<keyword evidence="3" id="KW-0647">Proteasome</keyword>
<dbReference type="PANTHER" id="PTHR34580">
    <property type="match status" value="1"/>
</dbReference>
<dbReference type="RefSeq" id="WP_179446096.1">
    <property type="nucleotide sequence ID" value="NZ_JACBZS010000001.1"/>
</dbReference>
<evidence type="ECO:0000313" key="4">
    <source>
        <dbReference type="Proteomes" id="UP000527616"/>
    </source>
</evidence>
<dbReference type="GO" id="GO:0000502">
    <property type="term" value="C:proteasome complex"/>
    <property type="evidence" value="ECO:0007669"/>
    <property type="project" value="UniProtKB-KW"/>
</dbReference>
<reference evidence="3 4" key="1">
    <citation type="submission" date="2020-07" db="EMBL/GenBank/DDBJ databases">
        <title>Sequencing the genomes of 1000 actinobacteria strains.</title>
        <authorList>
            <person name="Klenk H.-P."/>
        </authorList>
    </citation>
    <scope>NUCLEOTIDE SEQUENCE [LARGE SCALE GENOMIC DNA]</scope>
    <source>
        <strain evidence="3 4">DSM 103164</strain>
    </source>
</reference>
<proteinExistence type="predicted"/>
<organism evidence="3 4">
    <name type="scientific">Naumannella cuiyingiana</name>
    <dbReference type="NCBI Taxonomy" id="1347891"/>
    <lineage>
        <taxon>Bacteria</taxon>
        <taxon>Bacillati</taxon>
        <taxon>Actinomycetota</taxon>
        <taxon>Actinomycetes</taxon>
        <taxon>Propionibacteriales</taxon>
        <taxon>Propionibacteriaceae</taxon>
        <taxon>Naumannella</taxon>
    </lineage>
</organism>
<dbReference type="Pfam" id="PF25583">
    <property type="entry name" value="WCX"/>
    <property type="match status" value="1"/>
</dbReference>
<protein>
    <submittedName>
        <fullName evidence="3">Proteasome accessory factor B</fullName>
    </submittedName>
</protein>
<evidence type="ECO:0000259" key="1">
    <source>
        <dbReference type="Pfam" id="PF13280"/>
    </source>
</evidence>
<dbReference type="PROSITE" id="PS52050">
    <property type="entry name" value="WYL"/>
    <property type="match status" value="1"/>
</dbReference>
<gene>
    <name evidence="3" type="ORF">GGQ54_002991</name>
</gene>
<dbReference type="Pfam" id="PF13280">
    <property type="entry name" value="WYL"/>
    <property type="match status" value="1"/>
</dbReference>
<evidence type="ECO:0000259" key="2">
    <source>
        <dbReference type="Pfam" id="PF25583"/>
    </source>
</evidence>
<comment type="caution">
    <text evidence="3">The sequence shown here is derived from an EMBL/GenBank/DDBJ whole genome shotgun (WGS) entry which is preliminary data.</text>
</comment>
<dbReference type="InterPro" id="IPR057727">
    <property type="entry name" value="WCX_dom"/>
</dbReference>
<dbReference type="InterPro" id="IPR026881">
    <property type="entry name" value="WYL_dom"/>
</dbReference>
<accession>A0A7Z0DBE3</accession>
<feature type="domain" description="WYL" evidence="1">
    <location>
        <begin position="146"/>
        <end position="210"/>
    </location>
</feature>
<dbReference type="AlphaFoldDB" id="A0A7Z0DBE3"/>
<keyword evidence="4" id="KW-1185">Reference proteome</keyword>